<comment type="subcellular location">
    <subcellularLocation>
        <location evidence="1 11">Secreted</location>
    </subcellularLocation>
</comment>
<sequence>MIYTVSFLLLAAFLQGAVARSAGCGKSPLSSGTRTVSGRQYILQVPSNYDSNKEYKLIFGFHWLGGNMNNVAPGYYGLRALAGETAIFVAPNGIDNGWANTNNRDNTFVDNILSEVKDNLCVDEKQVFATGFSYGGGMSYNLACSKPTVFRSVSVIAGAQLSGCSGGETKIPYLGIHGVVDSVLNVSNGRSLRDRFLRVNGCASKNAPEPSRGSDSTYIKTEYSCSPGFPVWWIAHGGDHVGSPSSGTNWMAQQTWDFWTRAINEGSSSTTVVPTTSATTTRSTTSVPTTTTPSGNCAARWVLVEVINRECLGTNIL</sequence>
<feature type="region of interest" description="Disordered" evidence="12">
    <location>
        <begin position="269"/>
        <end position="291"/>
    </location>
</feature>
<evidence type="ECO:0000256" key="2">
    <source>
        <dbReference type="ARBA" id="ARBA00010278"/>
    </source>
</evidence>
<name>A0A8H5B9G3_9AGAR</name>
<dbReference type="InterPro" id="IPR043595">
    <property type="entry name" value="FaeB/C/D"/>
</dbReference>
<comment type="catalytic activity">
    <reaction evidence="10 11">
        <text>feruloyl-polysaccharide + H2O = ferulate + polysaccharide.</text>
        <dbReference type="EC" id="3.1.1.73"/>
    </reaction>
</comment>
<dbReference type="EC" id="3.1.1.73" evidence="11"/>
<dbReference type="EMBL" id="JAACJJ010000031">
    <property type="protein sequence ID" value="KAF5318082.1"/>
    <property type="molecule type" value="Genomic_DNA"/>
</dbReference>
<dbReference type="PANTHER" id="PTHR38050">
    <property type="match status" value="1"/>
</dbReference>
<organism evidence="13 14">
    <name type="scientific">Psilocybe cf. subviscida</name>
    <dbReference type="NCBI Taxonomy" id="2480587"/>
    <lineage>
        <taxon>Eukaryota</taxon>
        <taxon>Fungi</taxon>
        <taxon>Dikarya</taxon>
        <taxon>Basidiomycota</taxon>
        <taxon>Agaricomycotina</taxon>
        <taxon>Agaricomycetes</taxon>
        <taxon>Agaricomycetidae</taxon>
        <taxon>Agaricales</taxon>
        <taxon>Agaricineae</taxon>
        <taxon>Strophariaceae</taxon>
        <taxon>Psilocybe</taxon>
    </lineage>
</organism>
<evidence type="ECO:0000256" key="12">
    <source>
        <dbReference type="SAM" id="MobiDB-lite"/>
    </source>
</evidence>
<evidence type="ECO:0000256" key="11">
    <source>
        <dbReference type="RuleBase" id="RU367094"/>
    </source>
</evidence>
<feature type="chain" id="PRO_5034252631" description="Feruloyl esterase C" evidence="11">
    <location>
        <begin position="20"/>
        <end position="317"/>
    </location>
</feature>
<keyword evidence="5 11" id="KW-0732">Signal</keyword>
<dbReference type="Proteomes" id="UP000567179">
    <property type="component" value="Unassembled WGS sequence"/>
</dbReference>
<evidence type="ECO:0000256" key="5">
    <source>
        <dbReference type="ARBA" id="ARBA00022729"/>
    </source>
</evidence>
<dbReference type="GO" id="GO:0030600">
    <property type="term" value="F:feruloyl esterase activity"/>
    <property type="evidence" value="ECO:0007669"/>
    <property type="project" value="UniProtKB-UniRule"/>
</dbReference>
<comment type="function">
    <text evidence="9 11">Involved in degradation of plant cell walls. Hydrolyzes the feruloyl-arabinose ester bond in arabinoxylans, and the feruloyl-galactose ester bond in pectin. Active against paranitrophenyl-acetate, methyl ferulate and wheat arabinoxylan.</text>
</comment>
<dbReference type="Gene3D" id="3.40.50.1820">
    <property type="entry name" value="alpha/beta hydrolase"/>
    <property type="match status" value="1"/>
</dbReference>
<evidence type="ECO:0000256" key="6">
    <source>
        <dbReference type="ARBA" id="ARBA00022801"/>
    </source>
</evidence>
<dbReference type="OrthoDB" id="424610at2759"/>
<feature type="signal peptide" evidence="11">
    <location>
        <begin position="1"/>
        <end position="19"/>
    </location>
</feature>
<dbReference type="ESTHER" id="9agar-a0a8h5b9g3">
    <property type="family name" value="FaeC"/>
</dbReference>
<accession>A0A8H5B9G3</accession>
<gene>
    <name evidence="13" type="ORF">D9619_012027</name>
</gene>
<keyword evidence="8 11" id="KW-0624">Polysaccharide degradation</keyword>
<keyword evidence="3 11" id="KW-0964">Secreted</keyword>
<proteinExistence type="inferred from homology"/>
<keyword evidence="6 11" id="KW-0378">Hydrolase</keyword>
<keyword evidence="7 11" id="KW-0119">Carbohydrate metabolism</keyword>
<evidence type="ECO:0000313" key="14">
    <source>
        <dbReference type="Proteomes" id="UP000567179"/>
    </source>
</evidence>
<dbReference type="InterPro" id="IPR029058">
    <property type="entry name" value="AB_hydrolase_fold"/>
</dbReference>
<evidence type="ECO:0000256" key="8">
    <source>
        <dbReference type="ARBA" id="ARBA00023326"/>
    </source>
</evidence>
<dbReference type="SUPFAM" id="SSF53474">
    <property type="entry name" value="alpha/beta-Hydrolases"/>
    <property type="match status" value="1"/>
</dbReference>
<evidence type="ECO:0000256" key="9">
    <source>
        <dbReference type="ARBA" id="ARBA00025250"/>
    </source>
</evidence>
<dbReference type="GO" id="GO:0045493">
    <property type="term" value="P:xylan catabolic process"/>
    <property type="evidence" value="ECO:0007669"/>
    <property type="project" value="UniProtKB-UniRule"/>
</dbReference>
<evidence type="ECO:0000256" key="4">
    <source>
        <dbReference type="ARBA" id="ARBA00022651"/>
    </source>
</evidence>
<evidence type="ECO:0000256" key="1">
    <source>
        <dbReference type="ARBA" id="ARBA00004613"/>
    </source>
</evidence>
<evidence type="ECO:0000256" key="7">
    <source>
        <dbReference type="ARBA" id="ARBA00023277"/>
    </source>
</evidence>
<evidence type="ECO:0000256" key="3">
    <source>
        <dbReference type="ARBA" id="ARBA00022525"/>
    </source>
</evidence>
<dbReference type="GO" id="GO:0005576">
    <property type="term" value="C:extracellular region"/>
    <property type="evidence" value="ECO:0007669"/>
    <property type="project" value="UniProtKB-SubCell"/>
</dbReference>
<protein>
    <recommendedName>
        <fullName evidence="11">Feruloyl esterase C</fullName>
        <ecNumber evidence="11">3.1.1.73</ecNumber>
    </recommendedName>
    <alternativeName>
        <fullName evidence="11">Ferulic acid esterase C</fullName>
    </alternativeName>
</protein>
<reference evidence="13 14" key="1">
    <citation type="journal article" date="2020" name="ISME J.">
        <title>Uncovering the hidden diversity of litter-decomposition mechanisms in mushroom-forming fungi.</title>
        <authorList>
            <person name="Floudas D."/>
            <person name="Bentzer J."/>
            <person name="Ahren D."/>
            <person name="Johansson T."/>
            <person name="Persson P."/>
            <person name="Tunlid A."/>
        </authorList>
    </citation>
    <scope>NUCLEOTIDE SEQUENCE [LARGE SCALE GENOMIC DNA]</scope>
    <source>
        <strain evidence="13 14">CBS 101986</strain>
    </source>
</reference>
<keyword evidence="4 11" id="KW-0858">Xylan degradation</keyword>
<evidence type="ECO:0000256" key="10">
    <source>
        <dbReference type="ARBA" id="ARBA00034075"/>
    </source>
</evidence>
<dbReference type="AlphaFoldDB" id="A0A8H5B9G3"/>
<comment type="caution">
    <text evidence="13">The sequence shown here is derived from an EMBL/GenBank/DDBJ whole genome shotgun (WGS) entry which is preliminary data.</text>
</comment>
<dbReference type="PANTHER" id="PTHR38050:SF1">
    <property type="entry name" value="FERULOYL ESTERASE C"/>
    <property type="match status" value="1"/>
</dbReference>
<comment type="similarity">
    <text evidence="2 11">Belongs to the faeC family.</text>
</comment>
<keyword evidence="14" id="KW-1185">Reference proteome</keyword>
<evidence type="ECO:0000313" key="13">
    <source>
        <dbReference type="EMBL" id="KAF5318082.1"/>
    </source>
</evidence>